<dbReference type="PANTHER" id="PTHR12241:SF145">
    <property type="entry name" value="TUBULIN POLYGLUTAMYLASE TTLL5"/>
    <property type="match status" value="1"/>
</dbReference>
<dbReference type="GO" id="GO:0015631">
    <property type="term" value="F:tubulin binding"/>
    <property type="evidence" value="ECO:0007669"/>
    <property type="project" value="TreeGrafter"/>
</dbReference>
<evidence type="ECO:0000256" key="5">
    <source>
        <dbReference type="ARBA" id="ARBA00041448"/>
    </source>
</evidence>
<evidence type="ECO:0000256" key="7">
    <source>
        <dbReference type="SAM" id="MobiDB-lite"/>
    </source>
</evidence>
<feature type="compositionally biased region" description="Basic and acidic residues" evidence="7">
    <location>
        <begin position="752"/>
        <end position="763"/>
    </location>
</feature>
<dbReference type="EMBL" id="CADEPI010000066">
    <property type="protein sequence ID" value="CAB3371925.1"/>
    <property type="molecule type" value="Genomic_DNA"/>
</dbReference>
<dbReference type="Pfam" id="PF03133">
    <property type="entry name" value="TTL"/>
    <property type="match status" value="1"/>
</dbReference>
<keyword evidence="4" id="KW-0067">ATP-binding</keyword>
<dbReference type="GO" id="GO:0036064">
    <property type="term" value="C:ciliary basal body"/>
    <property type="evidence" value="ECO:0007669"/>
    <property type="project" value="TreeGrafter"/>
</dbReference>
<evidence type="ECO:0000256" key="6">
    <source>
        <dbReference type="ARBA" id="ARBA00049274"/>
    </source>
</evidence>
<dbReference type="AlphaFoldDB" id="A0A8S1D292"/>
<evidence type="ECO:0000256" key="4">
    <source>
        <dbReference type="ARBA" id="ARBA00022840"/>
    </source>
</evidence>
<dbReference type="PANTHER" id="PTHR12241">
    <property type="entry name" value="TUBULIN POLYGLUTAMYLASE"/>
    <property type="match status" value="1"/>
</dbReference>
<evidence type="ECO:0000256" key="3">
    <source>
        <dbReference type="ARBA" id="ARBA00022741"/>
    </source>
</evidence>
<dbReference type="GO" id="GO:0000226">
    <property type="term" value="P:microtubule cytoskeleton organization"/>
    <property type="evidence" value="ECO:0007669"/>
    <property type="project" value="TreeGrafter"/>
</dbReference>
<keyword evidence="9" id="KW-1185">Reference proteome</keyword>
<evidence type="ECO:0000256" key="1">
    <source>
        <dbReference type="ARBA" id="ARBA00006820"/>
    </source>
</evidence>
<dbReference type="Proteomes" id="UP000494165">
    <property type="component" value="Unassembled WGS sequence"/>
</dbReference>
<gene>
    <name evidence="8" type="ORF">CLODIP_2_CD00484</name>
</gene>
<comment type="similarity">
    <text evidence="1">Belongs to the tubulin--tyrosine ligase family.</text>
</comment>
<protein>
    <recommendedName>
        <fullName evidence="5">Tubulin--tyrosine ligase-like protein 5</fullName>
    </recommendedName>
</protein>
<name>A0A8S1D292_9INSE</name>
<organism evidence="8 9">
    <name type="scientific">Cloeon dipterum</name>
    <dbReference type="NCBI Taxonomy" id="197152"/>
    <lineage>
        <taxon>Eukaryota</taxon>
        <taxon>Metazoa</taxon>
        <taxon>Ecdysozoa</taxon>
        <taxon>Arthropoda</taxon>
        <taxon>Hexapoda</taxon>
        <taxon>Insecta</taxon>
        <taxon>Pterygota</taxon>
        <taxon>Palaeoptera</taxon>
        <taxon>Ephemeroptera</taxon>
        <taxon>Pisciforma</taxon>
        <taxon>Baetidae</taxon>
        <taxon>Cloeon</taxon>
    </lineage>
</organism>
<dbReference type="SUPFAM" id="SSF56059">
    <property type="entry name" value="Glutathione synthetase ATP-binding domain-like"/>
    <property type="match status" value="1"/>
</dbReference>
<feature type="region of interest" description="Disordered" evidence="7">
    <location>
        <begin position="841"/>
        <end position="890"/>
    </location>
</feature>
<evidence type="ECO:0000256" key="2">
    <source>
        <dbReference type="ARBA" id="ARBA00022598"/>
    </source>
</evidence>
<feature type="region of interest" description="Disordered" evidence="7">
    <location>
        <begin position="392"/>
        <end position="411"/>
    </location>
</feature>
<keyword evidence="3" id="KW-0547">Nucleotide-binding</keyword>
<dbReference type="PROSITE" id="PS51221">
    <property type="entry name" value="TTL"/>
    <property type="match status" value="1"/>
</dbReference>
<dbReference type="Gene3D" id="3.30.470.20">
    <property type="entry name" value="ATP-grasp fold, B domain"/>
    <property type="match status" value="1"/>
</dbReference>
<accession>A0A8S1D292</accession>
<feature type="region of interest" description="Disordered" evidence="7">
    <location>
        <begin position="718"/>
        <end position="763"/>
    </location>
</feature>
<keyword evidence="2" id="KW-0436">Ligase</keyword>
<feature type="compositionally biased region" description="Basic residues" evidence="7">
    <location>
        <begin position="842"/>
        <end position="852"/>
    </location>
</feature>
<feature type="compositionally biased region" description="Polar residues" evidence="7">
    <location>
        <begin position="741"/>
        <end position="750"/>
    </location>
</feature>
<dbReference type="GO" id="GO:0005524">
    <property type="term" value="F:ATP binding"/>
    <property type="evidence" value="ECO:0007669"/>
    <property type="project" value="UniProtKB-KW"/>
</dbReference>
<proteinExistence type="inferred from homology"/>
<dbReference type="GO" id="GO:0070740">
    <property type="term" value="F:tubulin-glutamic acid ligase activity"/>
    <property type="evidence" value="ECO:0007669"/>
    <property type="project" value="TreeGrafter"/>
</dbReference>
<evidence type="ECO:0000313" key="8">
    <source>
        <dbReference type="EMBL" id="CAB3371925.1"/>
    </source>
</evidence>
<evidence type="ECO:0000313" key="9">
    <source>
        <dbReference type="Proteomes" id="UP000494165"/>
    </source>
</evidence>
<comment type="caution">
    <text evidence="8">The sequence shown here is derived from an EMBL/GenBank/DDBJ whole genome shotgun (WGS) entry which is preliminary data.</text>
</comment>
<dbReference type="InterPro" id="IPR004344">
    <property type="entry name" value="TTL/TTLL_fam"/>
</dbReference>
<dbReference type="OrthoDB" id="2016263at2759"/>
<sequence>MQKSAGLGWPGHVTTICKHKSKVAPDQADFTPFLRRAWPQPQLQVHQNIPDFNLLWTGIHPKPHLLRALTPYQRVNHFPRSYELTRKDRLYKNIEKMQHLKGLKNFDFIPQTFVMPTDFRDLCSAHYRQRGPWIVKPVASSRGRGIFIVSTPEQVPLEESLIVAKYIDNPLLVDGHKCDLRLYVVVTSYDPMLIYLYEEGLVRFATVKYDTSGKHLWNPCMHLCNYSINKYHSDYIKSDDPLAEDVGHKWTLSALLRHLKSQGHDTALLMQRIEELIVKAVFSSAPPIVAACKLFVPHTHNCFELYGFDILIDTALKPWLLEVNLSPSLGCDSPLDVRVKSAMLSDLLTLVGVPAVDPMLRRANEGTNKTTSYSQDFLKKLNNCRRVQSADTLPKSKGASGRLSASTPSLTPEESRLVRSVKAEFERRGGFVRIFPSSESWRRYSAFLDPTTGVPCTPSPLSSIPFGAVHNLNLLLQRHLFPDQSTSTPKVDRLSRYERALLRGHRAAFMLDGDKGVGLESAEDAQQVSALREQVRQSLENGNCLNQSQSRRAFGLYLATILRRLAGPTFSSCETHAELILRFLQKASSNLRTPYFVKVPSRKLAGKDRVAVIAKQLNDFIYLYNRETDLYADVAEGPSNVPSQLFQRFLAVANEPELEEVLTLQTRLYKCAHIYLGRCGTQPVADLRSVGLLRSLPDMTNASDCECVRSHKSIKPAATLPKLQVARRPSPSGHQRPPQVKSRSLDSQTPDIEEKSKPGETKVELPKKIITIGANVLPKQEDEQIRQQVFGMRKSISLQEGAYKRAQRMATEDDINILSLEAKEAKERLSRDRSIKIEFVRSKKQSSPRNRRSLSGDSIRDESLVGGAPPKGKSLPFPSGHRSLPRLAGAFKTKEEEEAVVRRLLQPLRRD</sequence>
<comment type="catalytic activity">
    <reaction evidence="6">
        <text>L-glutamyl-[protein] + L-glutamate + ATP = gamma-L-glutamyl-L-glutamyl-[protein] + ADP + phosphate + H(+)</text>
        <dbReference type="Rhea" id="RHEA:60144"/>
        <dbReference type="Rhea" id="RHEA-COMP:10208"/>
        <dbReference type="Rhea" id="RHEA-COMP:15517"/>
        <dbReference type="ChEBI" id="CHEBI:15378"/>
        <dbReference type="ChEBI" id="CHEBI:29973"/>
        <dbReference type="ChEBI" id="CHEBI:29985"/>
        <dbReference type="ChEBI" id="CHEBI:30616"/>
        <dbReference type="ChEBI" id="CHEBI:43474"/>
        <dbReference type="ChEBI" id="CHEBI:143622"/>
        <dbReference type="ChEBI" id="CHEBI:456216"/>
    </reaction>
    <physiologicalReaction direction="left-to-right" evidence="6">
        <dbReference type="Rhea" id="RHEA:60145"/>
    </physiologicalReaction>
</comment>
<reference evidence="8 9" key="1">
    <citation type="submission" date="2020-04" db="EMBL/GenBank/DDBJ databases">
        <authorList>
            <person name="Alioto T."/>
            <person name="Alioto T."/>
            <person name="Gomez Garrido J."/>
        </authorList>
    </citation>
    <scope>NUCLEOTIDE SEQUENCE [LARGE SCALE GENOMIC DNA]</scope>
</reference>